<dbReference type="Pfam" id="PF10686">
    <property type="entry name" value="YAcAr"/>
    <property type="match status" value="1"/>
</dbReference>
<gene>
    <name evidence="2" type="ORF">NN4_12320</name>
</gene>
<accession>A0A511M7T6</accession>
<keyword evidence="3" id="KW-1185">Reference proteome</keyword>
<dbReference type="EMBL" id="BJXA01000004">
    <property type="protein sequence ID" value="GEM36713.1"/>
    <property type="molecule type" value="Genomic_DNA"/>
</dbReference>
<dbReference type="RefSeq" id="WP_222594994.1">
    <property type="nucleotide sequence ID" value="NZ_BJXA01000004.1"/>
</dbReference>
<feature type="domain" description="YspA cpYpsA-related SLOG" evidence="1">
    <location>
        <begin position="41"/>
        <end position="103"/>
    </location>
</feature>
<name>A0A511M7T6_9NOCA</name>
<dbReference type="InterPro" id="IPR019627">
    <property type="entry name" value="YAcAr"/>
</dbReference>
<protein>
    <recommendedName>
        <fullName evidence="1">YspA cpYpsA-related SLOG domain-containing protein</fullName>
    </recommendedName>
</protein>
<organism evidence="2 3">
    <name type="scientific">Nocardia ninae NBRC 108245</name>
    <dbReference type="NCBI Taxonomy" id="1210091"/>
    <lineage>
        <taxon>Bacteria</taxon>
        <taxon>Bacillati</taxon>
        <taxon>Actinomycetota</taxon>
        <taxon>Actinomycetes</taxon>
        <taxon>Mycobacteriales</taxon>
        <taxon>Nocardiaceae</taxon>
        <taxon>Nocardia</taxon>
    </lineage>
</organism>
<reference evidence="2 3" key="1">
    <citation type="submission" date="2019-07" db="EMBL/GenBank/DDBJ databases">
        <title>Whole genome shotgun sequence of Nocardia ninae NBRC 108245.</title>
        <authorList>
            <person name="Hosoyama A."/>
            <person name="Uohara A."/>
            <person name="Ohji S."/>
            <person name="Ichikawa N."/>
        </authorList>
    </citation>
    <scope>NUCLEOTIDE SEQUENCE [LARGE SCALE GENOMIC DNA]</scope>
    <source>
        <strain evidence="2 3">NBRC 108245</strain>
    </source>
</reference>
<proteinExistence type="predicted"/>
<evidence type="ECO:0000259" key="1">
    <source>
        <dbReference type="Pfam" id="PF10686"/>
    </source>
</evidence>
<sequence>MPTAMFSQPTFDRDGVRLELAVTISHTSPPTPDAPLSRGRRILITGSRSWTDRATIRAALAEVWSPDVVLVSGACPHGADVQCEACWQAWGGRIERHPADWDRLGRRAGFVRNEQMVRAGADLCMAFIRDNSPGATHTARLAQQAGIPTRIFRTADTPAMADHPRN</sequence>
<dbReference type="Proteomes" id="UP000321424">
    <property type="component" value="Unassembled WGS sequence"/>
</dbReference>
<dbReference type="AlphaFoldDB" id="A0A511M7T6"/>
<evidence type="ECO:0000313" key="3">
    <source>
        <dbReference type="Proteomes" id="UP000321424"/>
    </source>
</evidence>
<comment type="caution">
    <text evidence="2">The sequence shown here is derived from an EMBL/GenBank/DDBJ whole genome shotgun (WGS) entry which is preliminary data.</text>
</comment>
<evidence type="ECO:0000313" key="2">
    <source>
        <dbReference type="EMBL" id="GEM36713.1"/>
    </source>
</evidence>